<sequence length="92" mass="10494">MILKIAIDLGWKLWDIPKGKELDIKYLYQTKGEQIVDHDVLVQTMAKEPEPNLDEGFNTILLTLDSLRIAVIVNAGTQIYLLNDEGKTIERL</sequence>
<protein>
    <submittedName>
        <fullName evidence="1">Uncharacterized protein</fullName>
    </submittedName>
</protein>
<evidence type="ECO:0000313" key="1">
    <source>
        <dbReference type="EMBL" id="QJA44314.1"/>
    </source>
</evidence>
<accession>A0A6H1Z9T2</accession>
<dbReference type="EMBL" id="MT143975">
    <property type="protein sequence ID" value="QJA44314.1"/>
    <property type="molecule type" value="Genomic_DNA"/>
</dbReference>
<proteinExistence type="predicted"/>
<dbReference type="AlphaFoldDB" id="A0A6H1Z9T2"/>
<name>A0A6H1Z9T2_9ZZZZ</name>
<organism evidence="1">
    <name type="scientific">viral metagenome</name>
    <dbReference type="NCBI Taxonomy" id="1070528"/>
    <lineage>
        <taxon>unclassified sequences</taxon>
        <taxon>metagenomes</taxon>
        <taxon>organismal metagenomes</taxon>
    </lineage>
</organism>
<gene>
    <name evidence="1" type="ORF">TM448A00093_0044</name>
</gene>
<reference evidence="1" key="1">
    <citation type="submission" date="2020-03" db="EMBL/GenBank/DDBJ databases">
        <title>The deep terrestrial virosphere.</title>
        <authorList>
            <person name="Holmfeldt K."/>
            <person name="Nilsson E."/>
            <person name="Simone D."/>
            <person name="Lopez-Fernandez M."/>
            <person name="Wu X."/>
            <person name="de Brujin I."/>
            <person name="Lundin D."/>
            <person name="Andersson A."/>
            <person name="Bertilsson S."/>
            <person name="Dopson M."/>
        </authorList>
    </citation>
    <scope>NUCLEOTIDE SEQUENCE</scope>
    <source>
        <strain evidence="1">TM448A00093</strain>
    </source>
</reference>